<reference evidence="1" key="1">
    <citation type="submission" date="2022-07" db="EMBL/GenBank/DDBJ databases">
        <title>Draft genome sequence of Zalerion maritima ATCC 34329, a (micro)plastics degrading marine fungus.</title>
        <authorList>
            <person name="Paco A."/>
            <person name="Goncalves M.F.M."/>
            <person name="Rocha-Santos T.A.P."/>
            <person name="Alves A."/>
        </authorList>
    </citation>
    <scope>NUCLEOTIDE SEQUENCE</scope>
    <source>
        <strain evidence="1">ATCC 34329</strain>
    </source>
</reference>
<dbReference type="EMBL" id="JAKWBI020000007">
    <property type="protein sequence ID" value="KAJ2906928.1"/>
    <property type="molecule type" value="Genomic_DNA"/>
</dbReference>
<evidence type="ECO:0000313" key="1">
    <source>
        <dbReference type="EMBL" id="KAJ2906928.1"/>
    </source>
</evidence>
<accession>A0AAD5RYE2</accession>
<comment type="caution">
    <text evidence="1">The sequence shown here is derived from an EMBL/GenBank/DDBJ whole genome shotgun (WGS) entry which is preliminary data.</text>
</comment>
<evidence type="ECO:0000313" key="2">
    <source>
        <dbReference type="Proteomes" id="UP001201980"/>
    </source>
</evidence>
<keyword evidence="2" id="KW-1185">Reference proteome</keyword>
<dbReference type="AlphaFoldDB" id="A0AAD5RYE2"/>
<sequence>MAEDTILCCPAVVFSEEVELLQIFTLKAMSSMLAILTRSLQYSRVWMETSTTCGGGFQLILCLAAVASTSLSHLVKGGHASRPQTWGLFDSFKNNADEDNDRVVLFAAAGRGERAVDTANDKIVDNTSMVPDSLKSIMCSPVPGNVQRMVSKMQSARNAEILPSITKLTSAAFSAMGIDTQAKTFERVKLVWRRRISRDRPIAAKLSGLELDVLREHIDCKLPDSDGRGEM</sequence>
<name>A0AAD5RYE2_9PEZI</name>
<dbReference type="Proteomes" id="UP001201980">
    <property type="component" value="Unassembled WGS sequence"/>
</dbReference>
<organism evidence="1 2">
    <name type="scientific">Zalerion maritima</name>
    <dbReference type="NCBI Taxonomy" id="339359"/>
    <lineage>
        <taxon>Eukaryota</taxon>
        <taxon>Fungi</taxon>
        <taxon>Dikarya</taxon>
        <taxon>Ascomycota</taxon>
        <taxon>Pezizomycotina</taxon>
        <taxon>Sordariomycetes</taxon>
        <taxon>Lulworthiomycetidae</taxon>
        <taxon>Lulworthiales</taxon>
        <taxon>Lulworthiaceae</taxon>
        <taxon>Zalerion</taxon>
    </lineage>
</organism>
<gene>
    <name evidence="1" type="ORF">MKZ38_009791</name>
</gene>
<proteinExistence type="predicted"/>
<protein>
    <submittedName>
        <fullName evidence="1">Uncharacterized protein</fullName>
    </submittedName>
</protein>